<dbReference type="Gene3D" id="3.30.70.20">
    <property type="match status" value="1"/>
</dbReference>
<evidence type="ECO:0000256" key="14">
    <source>
        <dbReference type="RuleBase" id="RU366068"/>
    </source>
</evidence>
<dbReference type="InterPro" id="IPR036188">
    <property type="entry name" value="FAD/NAD-bd_sf"/>
</dbReference>
<evidence type="ECO:0000313" key="17">
    <source>
        <dbReference type="Proteomes" id="UP000318710"/>
    </source>
</evidence>
<protein>
    <recommendedName>
        <fullName evidence="14">Electron transfer flavoprotein-ubiquinone oxidoreductase</fullName>
        <shortName evidence="14">ETF-QO</shortName>
        <ecNumber evidence="14">1.5.5.1</ecNumber>
    </recommendedName>
</protein>
<evidence type="ECO:0000256" key="4">
    <source>
        <dbReference type="ARBA" id="ARBA00022485"/>
    </source>
</evidence>
<dbReference type="SUPFAM" id="SSF54862">
    <property type="entry name" value="4Fe-4S ferredoxins"/>
    <property type="match status" value="1"/>
</dbReference>
<evidence type="ECO:0000256" key="5">
    <source>
        <dbReference type="ARBA" id="ARBA00022630"/>
    </source>
</evidence>
<dbReference type="InterPro" id="IPR017896">
    <property type="entry name" value="4Fe4S_Fe-S-bd"/>
</dbReference>
<evidence type="ECO:0000256" key="10">
    <source>
        <dbReference type="ARBA" id="ARBA00023004"/>
    </source>
</evidence>
<evidence type="ECO:0000256" key="12">
    <source>
        <dbReference type="ARBA" id="ARBA00023075"/>
    </source>
</evidence>
<dbReference type="SUPFAM" id="SSF54373">
    <property type="entry name" value="FAD-linked reductases, C-terminal domain"/>
    <property type="match status" value="1"/>
</dbReference>
<evidence type="ECO:0000259" key="15">
    <source>
        <dbReference type="PROSITE" id="PS51379"/>
    </source>
</evidence>
<keyword evidence="12 14" id="KW-0830">Ubiquinone</keyword>
<dbReference type="InterPro" id="IPR040156">
    <property type="entry name" value="ETF-QO"/>
</dbReference>
<dbReference type="InterPro" id="IPR049398">
    <property type="entry name" value="ETF-QO/FixC_UQ-bd"/>
</dbReference>
<gene>
    <name evidence="16" type="ORF">EVA93_02205</name>
</gene>
<evidence type="ECO:0000256" key="3">
    <source>
        <dbReference type="ARBA" id="ARBA00022448"/>
    </source>
</evidence>
<keyword evidence="7 14" id="KW-0274">FAD</keyword>
<evidence type="ECO:0000256" key="9">
    <source>
        <dbReference type="ARBA" id="ARBA00023002"/>
    </source>
</evidence>
<dbReference type="Pfam" id="PF21162">
    <property type="entry name" value="ETFQO_UQ-bd"/>
    <property type="match status" value="1"/>
</dbReference>
<name>A0A520N2X8_9GAMM</name>
<reference evidence="16 17" key="1">
    <citation type="submission" date="2019-02" db="EMBL/GenBank/DDBJ databases">
        <title>Prokaryotic population dynamics and viral predation in marine succession experiment using metagenomics: the confinement effect.</title>
        <authorList>
            <person name="Haro-Moreno J.M."/>
            <person name="Rodriguez-Valera F."/>
            <person name="Lopez-Perez M."/>
        </authorList>
    </citation>
    <scope>NUCLEOTIDE SEQUENCE [LARGE SCALE GENOMIC DNA]</scope>
    <source>
        <strain evidence="16">MED-G160</strain>
    </source>
</reference>
<comment type="cofactor">
    <cofactor evidence="1 14">
        <name>FAD</name>
        <dbReference type="ChEBI" id="CHEBI:57692"/>
    </cofactor>
</comment>
<evidence type="ECO:0000256" key="11">
    <source>
        <dbReference type="ARBA" id="ARBA00023014"/>
    </source>
</evidence>
<dbReference type="EC" id="1.5.5.1" evidence="14"/>
<keyword evidence="8 14" id="KW-0249">Electron transport</keyword>
<feature type="domain" description="4Fe-4S ferredoxin-type" evidence="15">
    <location>
        <begin position="501"/>
        <end position="530"/>
    </location>
</feature>
<dbReference type="Gene3D" id="3.30.9.90">
    <property type="match status" value="1"/>
</dbReference>
<dbReference type="Gene3D" id="3.50.50.60">
    <property type="entry name" value="FAD/NAD(P)-binding domain"/>
    <property type="match status" value="1"/>
</dbReference>
<accession>A0A520N2X8</accession>
<proteinExistence type="predicted"/>
<comment type="catalytic activity">
    <reaction evidence="13 14">
        <text>a ubiquinone + reduced [electron-transfer flavoprotein] = a ubiquinol + oxidized [electron-transfer flavoprotein] + H(+)</text>
        <dbReference type="Rhea" id="RHEA:24052"/>
        <dbReference type="Rhea" id="RHEA-COMP:9565"/>
        <dbReference type="Rhea" id="RHEA-COMP:9566"/>
        <dbReference type="Rhea" id="RHEA-COMP:10685"/>
        <dbReference type="Rhea" id="RHEA-COMP:10686"/>
        <dbReference type="ChEBI" id="CHEBI:15378"/>
        <dbReference type="ChEBI" id="CHEBI:16389"/>
        <dbReference type="ChEBI" id="CHEBI:17976"/>
        <dbReference type="ChEBI" id="CHEBI:57692"/>
        <dbReference type="ChEBI" id="CHEBI:58307"/>
        <dbReference type="EC" id="1.5.5.1"/>
    </reaction>
</comment>
<evidence type="ECO:0000256" key="7">
    <source>
        <dbReference type="ARBA" id="ARBA00022827"/>
    </source>
</evidence>
<evidence type="ECO:0000256" key="8">
    <source>
        <dbReference type="ARBA" id="ARBA00022982"/>
    </source>
</evidence>
<evidence type="ECO:0000256" key="2">
    <source>
        <dbReference type="ARBA" id="ARBA00002819"/>
    </source>
</evidence>
<keyword evidence="3 14" id="KW-0813">Transport</keyword>
<keyword evidence="10 14" id="KW-0408">Iron</keyword>
<evidence type="ECO:0000256" key="6">
    <source>
        <dbReference type="ARBA" id="ARBA00022723"/>
    </source>
</evidence>
<dbReference type="GO" id="GO:0004174">
    <property type="term" value="F:electron-transferring-flavoprotein dehydrogenase activity"/>
    <property type="evidence" value="ECO:0007669"/>
    <property type="project" value="UniProtKB-UniRule"/>
</dbReference>
<keyword evidence="11 14" id="KW-0411">Iron-sulfur</keyword>
<evidence type="ECO:0000256" key="13">
    <source>
        <dbReference type="ARBA" id="ARBA00052682"/>
    </source>
</evidence>
<comment type="function">
    <text evidence="2 14">Accepts electrons from ETF and reduces ubiquinone.</text>
</comment>
<organism evidence="16 17">
    <name type="scientific">SAR86 cluster bacterium</name>
    <dbReference type="NCBI Taxonomy" id="2030880"/>
    <lineage>
        <taxon>Bacteria</taxon>
        <taxon>Pseudomonadati</taxon>
        <taxon>Pseudomonadota</taxon>
        <taxon>Gammaproteobacteria</taxon>
        <taxon>SAR86 cluster</taxon>
    </lineage>
</organism>
<dbReference type="PANTHER" id="PTHR10617">
    <property type="entry name" value="ELECTRON TRANSFER FLAVOPROTEIN-UBIQUINONE OXIDOREDUCTASE"/>
    <property type="match status" value="1"/>
</dbReference>
<dbReference type="Pfam" id="PF13450">
    <property type="entry name" value="NAD_binding_8"/>
    <property type="match status" value="1"/>
</dbReference>
<dbReference type="GO" id="GO:0046872">
    <property type="term" value="F:metal ion binding"/>
    <property type="evidence" value="ECO:0007669"/>
    <property type="project" value="UniProtKB-KW"/>
</dbReference>
<dbReference type="GO" id="GO:0051539">
    <property type="term" value="F:4 iron, 4 sulfur cluster binding"/>
    <property type="evidence" value="ECO:0007669"/>
    <property type="project" value="UniProtKB-UniRule"/>
</dbReference>
<evidence type="ECO:0000256" key="1">
    <source>
        <dbReference type="ARBA" id="ARBA00001974"/>
    </source>
</evidence>
<comment type="cofactor">
    <cofactor evidence="14">
        <name>[4Fe-4S] cluster</name>
        <dbReference type="ChEBI" id="CHEBI:49883"/>
    </cofactor>
    <text evidence="14">Binds 1 [4Fe-4S] cluster.</text>
</comment>
<dbReference type="Pfam" id="PF05187">
    <property type="entry name" value="Fer4_ETF_QO"/>
    <property type="match status" value="1"/>
</dbReference>
<dbReference type="PROSITE" id="PS51379">
    <property type="entry name" value="4FE4S_FER_2"/>
    <property type="match status" value="1"/>
</dbReference>
<dbReference type="Proteomes" id="UP000318710">
    <property type="component" value="Unassembled WGS sequence"/>
</dbReference>
<comment type="caution">
    <text evidence="16">The sequence shown here is derived from an EMBL/GenBank/DDBJ whole genome shotgun (WGS) entry which is preliminary data.</text>
</comment>
<dbReference type="InterPro" id="IPR007859">
    <property type="entry name" value="ETF-QO/FixX_C"/>
</dbReference>
<evidence type="ECO:0000313" key="16">
    <source>
        <dbReference type="EMBL" id="RZO27832.1"/>
    </source>
</evidence>
<sequence>MHREVMEYDVVIVGGGPSGLAAAIKFAQLNKENNTDYSICLLEKGSEIGAHILSGNVFQPNALDELIPNWKELNAPLNVPVKKDKLLFLLEKVGIPVPSFILPPMNNHGNFVISLGNLCRWLGEQAEQMGVEIFPGFPASKILIEDDKVVGVQTGDMGISESGEVKPGHEPGIEIRARYTILGEGCRGHLGKQVIQKFNLSDGKDPQHYGIGFKEVWKIKPELHEEGLVVHTNGWPTPFDTPSGSYLYHGENNEIYLGYVIPLDYKNPHLSPFDEFQKWKTHPSIKKYLKGGERITYGARALIKGGLQSLPKMEFPGGLLIGCNAGTLVFSKIKGSHTAMKSGEIAGQHIFEELQESSNESYDSRIKNSWIYDELYKSRNFGPFFHKYGALIGAAFNAVDQFIFRGKLPFTLNHPTPDYACLKKADEMPKIEYSKPDGIYSFDKLSSVYLSNTNHEEDQPCHLQLKDSSIPISVNLPMYDEPAQRYCPAGVYEVVEKDNEKKFVINAQNCVHCKTCDIKDPSQNINWVTPEGPGGPNYPNM</sequence>
<keyword evidence="4" id="KW-0004">4Fe-4S</keyword>
<keyword evidence="9 14" id="KW-0560">Oxidoreductase</keyword>
<dbReference type="FunFam" id="3.30.70.20:FF:000012">
    <property type="entry name" value="Electron transfer flavoprotein-ubiquinone oxidoreductase, mitochondrial"/>
    <property type="match status" value="1"/>
</dbReference>
<dbReference type="EMBL" id="SHBF01000009">
    <property type="protein sequence ID" value="RZO27832.1"/>
    <property type="molecule type" value="Genomic_DNA"/>
</dbReference>
<keyword evidence="6 14" id="KW-0479">Metal-binding</keyword>
<dbReference type="AlphaFoldDB" id="A0A520N2X8"/>
<dbReference type="SUPFAM" id="SSF51905">
    <property type="entry name" value="FAD/NAD(P)-binding domain"/>
    <property type="match status" value="1"/>
</dbReference>
<keyword evidence="5 14" id="KW-0285">Flavoprotein</keyword>
<dbReference type="PANTHER" id="PTHR10617:SF107">
    <property type="entry name" value="ELECTRON TRANSFER FLAVOPROTEIN-UBIQUINONE OXIDOREDUCTASE, MITOCHONDRIAL"/>
    <property type="match status" value="1"/>
</dbReference>